<dbReference type="SUPFAM" id="SSF56112">
    <property type="entry name" value="Protein kinase-like (PK-like)"/>
    <property type="match status" value="1"/>
</dbReference>
<proteinExistence type="predicted"/>
<sequence length="482" mass="55253">MKLKEYLDTIEPPDLEPIEEGFKPAKEPSGPSNPRELPTNLVPWDGFEAKVRDLLTPHLNREYPEFDNMLSYASDVRGYNQPDSQPHIVALAQWAYEYPVCRILDIVFGIPCLFLHHRVSYEIGYPDHVFVRYKPAEQPLGCNDTFKHIPQKACLVAEYKTPWALDLPDDLAKAYNVNNGNNDDNIVKAIHQLYGYMSWNDVNVGILSTYTSTFCFQRDEDFRLRVSRKFKNSERGWDSVIPALIFVCHVAITEGYHSSSAATGDPRGTQVMSFDPQSEMLYEGTWDSGLKVPWKDMEIVLDRCLLYNYATVMTADLRHRDHQNKANKKFNKSVVCKIYDLTSPESAEWAQNELQMYIRLKPLQGKHIPILFAAGTYWGMLMILVLQHCGEAVPEKPPRGFWKQAREAVEALHSNGILHRDIDLQNFTIRNGDSKKEVRLIGLAESRALGKRAIAKRCHEDLEALEGLEKEIEKYDKDQDDG</sequence>
<dbReference type="AlphaFoldDB" id="A0AAD6IZ38"/>
<evidence type="ECO:0008006" key="4">
    <source>
        <dbReference type="Google" id="ProtNLM"/>
    </source>
</evidence>
<dbReference type="Gene3D" id="1.10.510.10">
    <property type="entry name" value="Transferase(Phosphotransferase) domain 1"/>
    <property type="match status" value="1"/>
</dbReference>
<evidence type="ECO:0000313" key="2">
    <source>
        <dbReference type="EMBL" id="KAJ6261419.1"/>
    </source>
</evidence>
<keyword evidence="3" id="KW-1185">Reference proteome</keyword>
<dbReference type="InterPro" id="IPR011009">
    <property type="entry name" value="Kinase-like_dom_sf"/>
</dbReference>
<feature type="region of interest" description="Disordered" evidence="1">
    <location>
        <begin position="1"/>
        <end position="37"/>
    </location>
</feature>
<dbReference type="InterPro" id="IPR052396">
    <property type="entry name" value="Meiotic_Drive_Suppr_Kinase"/>
</dbReference>
<name>A0AAD6IZ38_DREDA</name>
<accession>A0AAD6IZ38</accession>
<evidence type="ECO:0000313" key="3">
    <source>
        <dbReference type="Proteomes" id="UP001221413"/>
    </source>
</evidence>
<organism evidence="2 3">
    <name type="scientific">Drechslerella dactyloides</name>
    <name type="common">Nematode-trapping fungus</name>
    <name type="synonym">Arthrobotrys dactyloides</name>
    <dbReference type="NCBI Taxonomy" id="74499"/>
    <lineage>
        <taxon>Eukaryota</taxon>
        <taxon>Fungi</taxon>
        <taxon>Dikarya</taxon>
        <taxon>Ascomycota</taxon>
        <taxon>Pezizomycotina</taxon>
        <taxon>Orbiliomycetes</taxon>
        <taxon>Orbiliales</taxon>
        <taxon>Orbiliaceae</taxon>
        <taxon>Drechslerella</taxon>
    </lineage>
</organism>
<dbReference type="Proteomes" id="UP001221413">
    <property type="component" value="Unassembled WGS sequence"/>
</dbReference>
<evidence type="ECO:0000256" key="1">
    <source>
        <dbReference type="SAM" id="MobiDB-lite"/>
    </source>
</evidence>
<comment type="caution">
    <text evidence="2">The sequence shown here is derived from an EMBL/GenBank/DDBJ whole genome shotgun (WGS) entry which is preliminary data.</text>
</comment>
<dbReference type="EMBL" id="JAQGDS010000004">
    <property type="protein sequence ID" value="KAJ6261419.1"/>
    <property type="molecule type" value="Genomic_DNA"/>
</dbReference>
<gene>
    <name evidence="2" type="ORF">Dda_4089</name>
</gene>
<protein>
    <recommendedName>
        <fullName evidence="4">Protein kinase domain-containing protein</fullName>
    </recommendedName>
</protein>
<reference evidence="2" key="1">
    <citation type="submission" date="2023-01" db="EMBL/GenBank/DDBJ databases">
        <title>The chitinases involved in constricting ring structure development in the nematode-trapping fungus Drechslerella dactyloides.</title>
        <authorList>
            <person name="Wang R."/>
            <person name="Zhang L."/>
            <person name="Tang P."/>
            <person name="Li S."/>
            <person name="Liang L."/>
        </authorList>
    </citation>
    <scope>NUCLEOTIDE SEQUENCE</scope>
    <source>
        <strain evidence="2">YMF1.00031</strain>
    </source>
</reference>
<dbReference type="PANTHER" id="PTHR37171">
    <property type="entry name" value="SERINE/THREONINE-PROTEIN KINASE YRZF-RELATED"/>
    <property type="match status" value="1"/>
</dbReference>
<dbReference type="PANTHER" id="PTHR37171:SF1">
    <property type="entry name" value="SERINE_THREONINE-PROTEIN KINASE YRZF-RELATED"/>
    <property type="match status" value="1"/>
</dbReference>